<evidence type="ECO:0000313" key="2">
    <source>
        <dbReference type="Proteomes" id="UP000007076"/>
    </source>
</evidence>
<dbReference type="RefSeq" id="WP_014136619.1">
    <property type="nucleotide sequence ID" value="NC_016109.1"/>
</dbReference>
<organism evidence="1 2">
    <name type="scientific">Kitasatospora setae (strain ATCC 33774 / DSM 43861 / JCM 3304 / KCC A-0304 / NBRC 14216 / KM-6054)</name>
    <name type="common">Streptomyces setae</name>
    <dbReference type="NCBI Taxonomy" id="452652"/>
    <lineage>
        <taxon>Bacteria</taxon>
        <taxon>Bacillati</taxon>
        <taxon>Actinomycetota</taxon>
        <taxon>Actinomycetes</taxon>
        <taxon>Kitasatosporales</taxon>
        <taxon>Streptomycetaceae</taxon>
        <taxon>Kitasatospora</taxon>
    </lineage>
</organism>
<dbReference type="PATRIC" id="fig|452652.3.peg.3509"/>
<dbReference type="HOGENOM" id="CLU_2208626_0_0_11"/>
<evidence type="ECO:0000313" key="1">
    <source>
        <dbReference type="EMBL" id="BAJ29313.1"/>
    </source>
</evidence>
<dbReference type="Proteomes" id="UP000007076">
    <property type="component" value="Chromosome"/>
</dbReference>
<gene>
    <name evidence="1" type="ordered locus">KSE_35060</name>
</gene>
<dbReference type="KEGG" id="ksk:KSE_35060"/>
<sequence length="109" mass="11970">MDIVHVGLARRLPPPDTEPAVEEAEAVDVLWAHADRGGGLQHITAQASVDRIDFLLYYLTRTTPAPAAATTTATAAAHRLITDAHRASPRFHRRYLPLEPLAVTDRAER</sequence>
<dbReference type="eggNOG" id="ENOG5032GYB">
    <property type="taxonomic scope" value="Bacteria"/>
</dbReference>
<dbReference type="AlphaFoldDB" id="E4NDN2"/>
<protein>
    <submittedName>
        <fullName evidence="1">Uncharacterized protein</fullName>
    </submittedName>
</protein>
<name>E4NDN2_KITSK</name>
<accession>E4NDN2</accession>
<keyword evidence="2" id="KW-1185">Reference proteome</keyword>
<proteinExistence type="predicted"/>
<reference evidence="1 2" key="1">
    <citation type="journal article" date="2010" name="DNA Res.">
        <title>Genome sequence of Kitasatospora setae NBRC 14216T: an evolutionary snapshot of the family Streptomycetaceae.</title>
        <authorList>
            <person name="Ichikawa N."/>
            <person name="Oguchi A."/>
            <person name="Ikeda H."/>
            <person name="Ishikawa J."/>
            <person name="Kitani S."/>
            <person name="Watanabe Y."/>
            <person name="Nakamura S."/>
            <person name="Katano Y."/>
            <person name="Kishi E."/>
            <person name="Sasagawa M."/>
            <person name="Ankai A."/>
            <person name="Fukui S."/>
            <person name="Hashimoto Y."/>
            <person name="Kamata S."/>
            <person name="Otoguro M."/>
            <person name="Tanikawa S."/>
            <person name="Nihira T."/>
            <person name="Horinouchi S."/>
            <person name="Ohnishi Y."/>
            <person name="Hayakawa M."/>
            <person name="Kuzuyama T."/>
            <person name="Arisawa A."/>
            <person name="Nomoto F."/>
            <person name="Miura H."/>
            <person name="Takahashi Y."/>
            <person name="Fujita N."/>
        </authorList>
    </citation>
    <scope>NUCLEOTIDE SEQUENCE [LARGE SCALE GENOMIC DNA]</scope>
    <source>
        <strain evidence="2">ATCC 33774 / DSM 43861 / JCM 3304 / KCC A-0304 / NBRC 14216 / KM-6054</strain>
    </source>
</reference>
<dbReference type="EMBL" id="AP010968">
    <property type="protein sequence ID" value="BAJ29313.1"/>
    <property type="molecule type" value="Genomic_DNA"/>
</dbReference>